<organism evidence="1 2">
    <name type="scientific">Hydnum rufescens UP504</name>
    <dbReference type="NCBI Taxonomy" id="1448309"/>
    <lineage>
        <taxon>Eukaryota</taxon>
        <taxon>Fungi</taxon>
        <taxon>Dikarya</taxon>
        <taxon>Basidiomycota</taxon>
        <taxon>Agaricomycotina</taxon>
        <taxon>Agaricomycetes</taxon>
        <taxon>Cantharellales</taxon>
        <taxon>Hydnaceae</taxon>
        <taxon>Hydnum</taxon>
    </lineage>
</organism>
<dbReference type="Proteomes" id="UP000886523">
    <property type="component" value="Unassembled WGS sequence"/>
</dbReference>
<name>A0A9P6ACT2_9AGAM</name>
<gene>
    <name evidence="1" type="ORF">BS47DRAFT_1369474</name>
</gene>
<protein>
    <submittedName>
        <fullName evidence="1">Uncharacterized protein</fullName>
    </submittedName>
</protein>
<sequence length="679" mass="76967">MSSLAINIKGVPPYTNKSFGELCEAKVPFLERFLISFGNSPALYLESRRRLDSYLCLLKPVHSHQPTATLLIGPFRIQFGSDWRNNGVMDWHQSLGPRPTKINTLQLRRQKTKGLKHQYVVLILSDDCILRLDRRGDEANLMDAVRSDGSESIDTIEDADSLPELDKTSCCLAELHCQGRDVDLSNIIKICFGIHRDGRAQRYTLQRFNCYFFSWTMFVVTARHAVPWDKLPFDSLWETLSETLADALSTRFADALINMIVDGAVIIIMAIQLKLKRQLWRAVSRRARLAWGMPQWLIRLALRIMIRTSWRPSIHTILRFKLRSALLSALQPTLHSALADLRVSTLRTTLWKGDVENAMRGAARRDVMASILDATVNTLSSIRLKMEDLDVFHSVAVTFMDRDFLEGPRGDWRASIIACVNAIMQATPRFAVHGADGFVTDDTKWDEAWNSIRGTVRKAAEEAMKDVQEGEWAALWNGLMEEWVAAWELIRPKMRDTARATIEEMTDLVGDALAYSVLNILPDAHLHVGVRHVVPRLHHMSNTKFIAALVDVTHSELQPYMLNLIRDHGRVVGHYQPGSSAKVEKDMREAMNRIWRAVVDSEGGGASVNDNHNADGQQASAAWRMYPWRSEGSSKMRMKVSREEKVKPWKEGVDFQPKEGFDISLQEVYCTGGLAYGTV</sequence>
<dbReference type="EMBL" id="MU129341">
    <property type="protein sequence ID" value="KAF9503523.1"/>
    <property type="molecule type" value="Genomic_DNA"/>
</dbReference>
<proteinExistence type="predicted"/>
<dbReference type="AlphaFoldDB" id="A0A9P6ACT2"/>
<reference evidence="1" key="1">
    <citation type="journal article" date="2020" name="Nat. Commun.">
        <title>Large-scale genome sequencing of mycorrhizal fungi provides insights into the early evolution of symbiotic traits.</title>
        <authorList>
            <person name="Miyauchi S."/>
            <person name="Kiss E."/>
            <person name="Kuo A."/>
            <person name="Drula E."/>
            <person name="Kohler A."/>
            <person name="Sanchez-Garcia M."/>
            <person name="Morin E."/>
            <person name="Andreopoulos B."/>
            <person name="Barry K.W."/>
            <person name="Bonito G."/>
            <person name="Buee M."/>
            <person name="Carver A."/>
            <person name="Chen C."/>
            <person name="Cichocki N."/>
            <person name="Clum A."/>
            <person name="Culley D."/>
            <person name="Crous P.W."/>
            <person name="Fauchery L."/>
            <person name="Girlanda M."/>
            <person name="Hayes R.D."/>
            <person name="Keri Z."/>
            <person name="LaButti K."/>
            <person name="Lipzen A."/>
            <person name="Lombard V."/>
            <person name="Magnuson J."/>
            <person name="Maillard F."/>
            <person name="Murat C."/>
            <person name="Nolan M."/>
            <person name="Ohm R.A."/>
            <person name="Pangilinan J."/>
            <person name="Pereira M.F."/>
            <person name="Perotto S."/>
            <person name="Peter M."/>
            <person name="Pfister S."/>
            <person name="Riley R."/>
            <person name="Sitrit Y."/>
            <person name="Stielow J.B."/>
            <person name="Szollosi G."/>
            <person name="Zifcakova L."/>
            <person name="Stursova M."/>
            <person name="Spatafora J.W."/>
            <person name="Tedersoo L."/>
            <person name="Vaario L.M."/>
            <person name="Yamada A."/>
            <person name="Yan M."/>
            <person name="Wang P."/>
            <person name="Xu J."/>
            <person name="Bruns T."/>
            <person name="Baldrian P."/>
            <person name="Vilgalys R."/>
            <person name="Dunand C."/>
            <person name="Henrissat B."/>
            <person name="Grigoriev I.V."/>
            <person name="Hibbett D."/>
            <person name="Nagy L.G."/>
            <person name="Martin F.M."/>
        </authorList>
    </citation>
    <scope>NUCLEOTIDE SEQUENCE</scope>
    <source>
        <strain evidence="1">UP504</strain>
    </source>
</reference>
<accession>A0A9P6ACT2</accession>
<comment type="caution">
    <text evidence="1">The sequence shown here is derived from an EMBL/GenBank/DDBJ whole genome shotgun (WGS) entry which is preliminary data.</text>
</comment>
<evidence type="ECO:0000313" key="1">
    <source>
        <dbReference type="EMBL" id="KAF9503523.1"/>
    </source>
</evidence>
<dbReference type="OrthoDB" id="3269726at2759"/>
<keyword evidence="2" id="KW-1185">Reference proteome</keyword>
<evidence type="ECO:0000313" key="2">
    <source>
        <dbReference type="Proteomes" id="UP000886523"/>
    </source>
</evidence>